<reference evidence="1 2" key="1">
    <citation type="submission" date="2024-04" db="EMBL/GenBank/DDBJ databases">
        <authorList>
            <person name="Rising A."/>
            <person name="Reimegard J."/>
            <person name="Sonavane S."/>
            <person name="Akerstrom W."/>
            <person name="Nylinder S."/>
            <person name="Hedman E."/>
            <person name="Kallberg Y."/>
        </authorList>
    </citation>
    <scope>NUCLEOTIDE SEQUENCE [LARGE SCALE GENOMIC DNA]</scope>
</reference>
<dbReference type="AlphaFoldDB" id="A0AAV2BNM0"/>
<feature type="non-terminal residue" evidence="1">
    <location>
        <position position="50"/>
    </location>
</feature>
<name>A0AAV2BNM0_9ARAC</name>
<evidence type="ECO:0000313" key="2">
    <source>
        <dbReference type="Proteomes" id="UP001497382"/>
    </source>
</evidence>
<gene>
    <name evidence="1" type="ORF">LARSCL_LOCUS20571</name>
</gene>
<comment type="caution">
    <text evidence="1">The sequence shown here is derived from an EMBL/GenBank/DDBJ whole genome shotgun (WGS) entry which is preliminary data.</text>
</comment>
<proteinExistence type="predicted"/>
<protein>
    <submittedName>
        <fullName evidence="1">Uncharacterized protein</fullName>
    </submittedName>
</protein>
<keyword evidence="2" id="KW-1185">Reference proteome</keyword>
<dbReference type="Proteomes" id="UP001497382">
    <property type="component" value="Unassembled WGS sequence"/>
</dbReference>
<accession>A0AAV2BNM0</accession>
<sequence>MPTAENGKFVDISRNDCYVSGFSRKFPRRGKNRKIRNSIDKNSDISNGFI</sequence>
<evidence type="ECO:0000313" key="1">
    <source>
        <dbReference type="EMBL" id="CAL1297896.1"/>
    </source>
</evidence>
<dbReference type="EMBL" id="CAXIEN010000445">
    <property type="protein sequence ID" value="CAL1297896.1"/>
    <property type="molecule type" value="Genomic_DNA"/>
</dbReference>
<organism evidence="1 2">
    <name type="scientific">Larinioides sclopetarius</name>
    <dbReference type="NCBI Taxonomy" id="280406"/>
    <lineage>
        <taxon>Eukaryota</taxon>
        <taxon>Metazoa</taxon>
        <taxon>Ecdysozoa</taxon>
        <taxon>Arthropoda</taxon>
        <taxon>Chelicerata</taxon>
        <taxon>Arachnida</taxon>
        <taxon>Araneae</taxon>
        <taxon>Araneomorphae</taxon>
        <taxon>Entelegynae</taxon>
        <taxon>Araneoidea</taxon>
        <taxon>Araneidae</taxon>
        <taxon>Larinioides</taxon>
    </lineage>
</organism>